<evidence type="ECO:0000313" key="2">
    <source>
        <dbReference type="Proteomes" id="UP000664132"/>
    </source>
</evidence>
<dbReference type="InterPro" id="IPR007541">
    <property type="entry name" value="Uncharacterised_BSP"/>
</dbReference>
<evidence type="ECO:0000313" key="1">
    <source>
        <dbReference type="EMBL" id="KAG4424070.1"/>
    </source>
</evidence>
<sequence>MAPLPKFGLQLKDWTSEGSRRFLQAIPSTEQLEEAARFIIDLLYPHETTIPDIASVTFIITSNRVLKSFQAIAYQCENDLDDSHREIHIYSKWLEELDETAYQFELLGVIRHELVHCFQPVPHASVPPGLIEGIADWVRLRSGLGREEWKASSEGRWDQGYDHTAYFLEYLSRRFDDSVVVGLNQRTFSGEIDDGLWAELCGEKIDRLWIDYGASLKSTQH</sequence>
<organism evidence="1 2">
    <name type="scientific">Cadophora malorum</name>
    <dbReference type="NCBI Taxonomy" id="108018"/>
    <lineage>
        <taxon>Eukaryota</taxon>
        <taxon>Fungi</taxon>
        <taxon>Dikarya</taxon>
        <taxon>Ascomycota</taxon>
        <taxon>Pezizomycotina</taxon>
        <taxon>Leotiomycetes</taxon>
        <taxon>Helotiales</taxon>
        <taxon>Ploettnerulaceae</taxon>
        <taxon>Cadophora</taxon>
    </lineage>
</organism>
<dbReference type="AlphaFoldDB" id="A0A8H8BU05"/>
<dbReference type="Pfam" id="PF04450">
    <property type="entry name" value="BSP"/>
    <property type="match status" value="1"/>
</dbReference>
<name>A0A8H8BU05_9HELO</name>
<protein>
    <submittedName>
        <fullName evidence="1">Uncharacterized protein</fullName>
    </submittedName>
</protein>
<proteinExistence type="predicted"/>
<dbReference type="EMBL" id="JAFJYH010000025">
    <property type="protein sequence ID" value="KAG4424070.1"/>
    <property type="molecule type" value="Genomic_DNA"/>
</dbReference>
<dbReference type="OrthoDB" id="891726at2759"/>
<dbReference type="PANTHER" id="PTHR33321">
    <property type="match status" value="1"/>
</dbReference>
<gene>
    <name evidence="1" type="ORF">IFR04_002766</name>
</gene>
<accession>A0A8H8BU05</accession>
<reference evidence="1" key="1">
    <citation type="submission" date="2021-02" db="EMBL/GenBank/DDBJ databases">
        <title>Genome sequence Cadophora malorum strain M34.</title>
        <authorList>
            <person name="Stefanovic E."/>
            <person name="Vu D."/>
            <person name="Scully C."/>
            <person name="Dijksterhuis J."/>
            <person name="Roader J."/>
            <person name="Houbraken J."/>
        </authorList>
    </citation>
    <scope>NUCLEOTIDE SEQUENCE</scope>
    <source>
        <strain evidence="1">M34</strain>
    </source>
</reference>
<dbReference type="Proteomes" id="UP000664132">
    <property type="component" value="Unassembled WGS sequence"/>
</dbReference>
<comment type="caution">
    <text evidence="1">The sequence shown here is derived from an EMBL/GenBank/DDBJ whole genome shotgun (WGS) entry which is preliminary data.</text>
</comment>
<dbReference type="PANTHER" id="PTHR33321:SF12">
    <property type="entry name" value="PLANT BASIC SECRETORY PROTEIN (BSP) FAMILY PROTEIN"/>
    <property type="match status" value="1"/>
</dbReference>
<keyword evidence="2" id="KW-1185">Reference proteome</keyword>